<dbReference type="PANTHER" id="PTHR43861">
    <property type="entry name" value="TRANS-ACONITATE 2-METHYLTRANSFERASE-RELATED"/>
    <property type="match status" value="1"/>
</dbReference>
<evidence type="ECO:0000259" key="3">
    <source>
        <dbReference type="Pfam" id="PF13649"/>
    </source>
</evidence>
<gene>
    <name evidence="4" type="ORF">H0266_01300</name>
</gene>
<evidence type="ECO:0000256" key="2">
    <source>
        <dbReference type="ARBA" id="ARBA00022679"/>
    </source>
</evidence>
<reference evidence="4 5" key="1">
    <citation type="journal article" date="2004" name="Extremophiles">
        <title>Halobacillus locisalis sp. nov., a halophilic bacterium isolated from a marine solar saltern of the Yellow Sea in Korea.</title>
        <authorList>
            <person name="Yoon J.H."/>
            <person name="Kang K.H."/>
            <person name="Oh T.K."/>
            <person name="Park Y.H."/>
        </authorList>
    </citation>
    <scope>NUCLEOTIDE SEQUENCE [LARGE SCALE GENOMIC DNA]</scope>
    <source>
        <strain evidence="4 5">KCTC 3788</strain>
    </source>
</reference>
<evidence type="ECO:0000313" key="4">
    <source>
        <dbReference type="EMBL" id="MBA2173528.1"/>
    </source>
</evidence>
<dbReference type="InterPro" id="IPR041698">
    <property type="entry name" value="Methyltransf_25"/>
</dbReference>
<dbReference type="GO" id="GO:0032259">
    <property type="term" value="P:methylation"/>
    <property type="evidence" value="ECO:0007669"/>
    <property type="project" value="UniProtKB-KW"/>
</dbReference>
<proteinExistence type="predicted"/>
<organism evidence="4 5">
    <name type="scientific">Halobacillus locisalis</name>
    <dbReference type="NCBI Taxonomy" id="220753"/>
    <lineage>
        <taxon>Bacteria</taxon>
        <taxon>Bacillati</taxon>
        <taxon>Bacillota</taxon>
        <taxon>Bacilli</taxon>
        <taxon>Bacillales</taxon>
        <taxon>Bacillaceae</taxon>
        <taxon>Halobacillus</taxon>
    </lineage>
</organism>
<dbReference type="PANTHER" id="PTHR43861:SF1">
    <property type="entry name" value="TRANS-ACONITATE 2-METHYLTRANSFERASE"/>
    <property type="match status" value="1"/>
</dbReference>
<dbReference type="AlphaFoldDB" id="A0A838CNV3"/>
<dbReference type="Gene3D" id="3.40.50.150">
    <property type="entry name" value="Vaccinia Virus protein VP39"/>
    <property type="match status" value="1"/>
</dbReference>
<keyword evidence="5" id="KW-1185">Reference proteome</keyword>
<dbReference type="CDD" id="cd02440">
    <property type="entry name" value="AdoMet_MTases"/>
    <property type="match status" value="1"/>
</dbReference>
<dbReference type="RefSeq" id="WP_181470585.1">
    <property type="nucleotide sequence ID" value="NZ_JACEFG010000001.1"/>
</dbReference>
<dbReference type="Pfam" id="PF13649">
    <property type="entry name" value="Methyltransf_25"/>
    <property type="match status" value="1"/>
</dbReference>
<comment type="caution">
    <text evidence="4">The sequence shown here is derived from an EMBL/GenBank/DDBJ whole genome shotgun (WGS) entry which is preliminary data.</text>
</comment>
<evidence type="ECO:0000313" key="5">
    <source>
        <dbReference type="Proteomes" id="UP000571017"/>
    </source>
</evidence>
<accession>A0A838CNV3</accession>
<dbReference type="Proteomes" id="UP000571017">
    <property type="component" value="Unassembled WGS sequence"/>
</dbReference>
<name>A0A838CNV3_9BACI</name>
<evidence type="ECO:0000256" key="1">
    <source>
        <dbReference type="ARBA" id="ARBA00022603"/>
    </source>
</evidence>
<dbReference type="Gene3D" id="2.20.25.110">
    <property type="entry name" value="S-adenosyl-L-methionine-dependent methyltransferases"/>
    <property type="match status" value="1"/>
</dbReference>
<feature type="domain" description="Methyltransferase" evidence="3">
    <location>
        <begin position="40"/>
        <end position="132"/>
    </location>
</feature>
<dbReference type="EMBL" id="JACEFG010000001">
    <property type="protein sequence ID" value="MBA2173528.1"/>
    <property type="molecule type" value="Genomic_DNA"/>
</dbReference>
<dbReference type="InterPro" id="IPR029063">
    <property type="entry name" value="SAM-dependent_MTases_sf"/>
</dbReference>
<protein>
    <submittedName>
        <fullName evidence="4">Class I SAM-dependent methyltransferase</fullName>
    </submittedName>
</protein>
<dbReference type="GO" id="GO:0008168">
    <property type="term" value="F:methyltransferase activity"/>
    <property type="evidence" value="ECO:0007669"/>
    <property type="project" value="UniProtKB-KW"/>
</dbReference>
<keyword evidence="1 4" id="KW-0489">Methyltransferase</keyword>
<keyword evidence="2 4" id="KW-0808">Transferase</keyword>
<dbReference type="SUPFAM" id="SSF53335">
    <property type="entry name" value="S-adenosyl-L-methionine-dependent methyltransferases"/>
    <property type="match status" value="1"/>
</dbReference>
<sequence>MSYGKMAQVYDRLMADAPYDQWEAYTSHMLKTYHPNAKRILDLGCGTGEITRRLHEKGFLMTGVDLSEDMLTIAEQQSSSAIQWLNQDITNLEGLADYDCVISFCDVINYLTEEEQVKATFSNAYTALSASGMFLFDVHSVEHVTEDLYGQTFAEVYDDLSYIWFCDPANEPNSVIHDLTFFVQDQAQYQRFDEQHKQRAYPAQKLKQWIQEAGFNLLQIHADFDTTPSDRGDRLFFVCQK</sequence>